<dbReference type="EMBL" id="MU151068">
    <property type="protein sequence ID" value="KAF9452764.1"/>
    <property type="molecule type" value="Genomic_DNA"/>
</dbReference>
<name>A0A9P5XKW6_9AGAR</name>
<feature type="domain" description="CRAL-TRIO" evidence="2">
    <location>
        <begin position="114"/>
        <end position="262"/>
    </location>
</feature>
<accession>A0A9P5XKW6</accession>
<sequence>MDIQELLKSNSKQLLKEYNENMDHVLDLQTTLIRDILPSVVDEFELGPDATEWAEEWLNDTASIFRIARRNKFTRSFALESIRKNLVWRLQNLWPTNAGFVSPAAVHCLPEHVRDPFGRPILIVEVVPVNESPEVVKPYIIQAFELLRLHLKSLSGAGAPEEEPVLQYIILLDLAKLSIQSLNIDVMTWTIREVIPRFPGMLAGVFMTNYSWAHSGAWSVVKRILPKTALARVFFPTQEDLLTVMTPAALPKDYGGILPFLTDLGDPLQSGSIQTFPSIAGVTEDGPSSSTSQPTSGYIPSISPTSMLNPFYGYPAASTRGYPQLHHGRRRKRDLARTLVWLFWLRWRTHIAIGVVLTALTLAVNFGLRRGLPRLPRIFLGGRASLLSALRTPSGRQG</sequence>
<evidence type="ECO:0000259" key="2">
    <source>
        <dbReference type="PROSITE" id="PS50191"/>
    </source>
</evidence>
<reference evidence="3" key="1">
    <citation type="submission" date="2020-11" db="EMBL/GenBank/DDBJ databases">
        <authorList>
            <consortium name="DOE Joint Genome Institute"/>
            <person name="Ahrendt S."/>
            <person name="Riley R."/>
            <person name="Andreopoulos W."/>
            <person name="Labutti K."/>
            <person name="Pangilinan J."/>
            <person name="Ruiz-Duenas F.J."/>
            <person name="Barrasa J.M."/>
            <person name="Sanchez-Garcia M."/>
            <person name="Camarero S."/>
            <person name="Miyauchi S."/>
            <person name="Serrano A."/>
            <person name="Linde D."/>
            <person name="Babiker R."/>
            <person name="Drula E."/>
            <person name="Ayuso-Fernandez I."/>
            <person name="Pacheco R."/>
            <person name="Padilla G."/>
            <person name="Ferreira P."/>
            <person name="Barriuso J."/>
            <person name="Kellner H."/>
            <person name="Castanera R."/>
            <person name="Alfaro M."/>
            <person name="Ramirez L."/>
            <person name="Pisabarro A.G."/>
            <person name="Kuo A."/>
            <person name="Tritt A."/>
            <person name="Lipzen A."/>
            <person name="He G."/>
            <person name="Yan M."/>
            <person name="Ng V."/>
            <person name="Cullen D."/>
            <person name="Martin F."/>
            <person name="Rosso M.-N."/>
            <person name="Henrissat B."/>
            <person name="Hibbett D."/>
            <person name="Martinez A.T."/>
            <person name="Grigoriev I.V."/>
        </authorList>
    </citation>
    <scope>NUCLEOTIDE SEQUENCE</scope>
    <source>
        <strain evidence="3">MF-IS2</strain>
    </source>
</reference>
<evidence type="ECO:0000256" key="1">
    <source>
        <dbReference type="SAM" id="Phobius"/>
    </source>
</evidence>
<keyword evidence="4" id="KW-1185">Reference proteome</keyword>
<dbReference type="PANTHER" id="PTHR46590">
    <property type="entry name" value="PHOSPHATIDYLINOSITOL TRANSFER PROTEIN CSR1-RELATED"/>
    <property type="match status" value="1"/>
</dbReference>
<dbReference type="PROSITE" id="PS50191">
    <property type="entry name" value="CRAL_TRIO"/>
    <property type="match status" value="1"/>
</dbReference>
<dbReference type="OrthoDB" id="75724at2759"/>
<dbReference type="InterPro" id="IPR052432">
    <property type="entry name" value="PITP/CRAL-TRIO"/>
</dbReference>
<dbReference type="InterPro" id="IPR001251">
    <property type="entry name" value="CRAL-TRIO_dom"/>
</dbReference>
<dbReference type="CDD" id="cd00170">
    <property type="entry name" value="SEC14"/>
    <property type="match status" value="1"/>
</dbReference>
<proteinExistence type="predicted"/>
<dbReference type="InterPro" id="IPR036865">
    <property type="entry name" value="CRAL-TRIO_dom_sf"/>
</dbReference>
<keyword evidence="1" id="KW-0472">Membrane</keyword>
<comment type="caution">
    <text evidence="3">The sequence shown here is derived from an EMBL/GenBank/DDBJ whole genome shotgun (WGS) entry which is preliminary data.</text>
</comment>
<evidence type="ECO:0000313" key="3">
    <source>
        <dbReference type="EMBL" id="KAF9452764.1"/>
    </source>
</evidence>
<dbReference type="SUPFAM" id="SSF52087">
    <property type="entry name" value="CRAL/TRIO domain"/>
    <property type="match status" value="1"/>
</dbReference>
<keyword evidence="1" id="KW-0812">Transmembrane</keyword>
<dbReference type="AlphaFoldDB" id="A0A9P5XKW6"/>
<organism evidence="3 4">
    <name type="scientific">Macrolepiota fuliginosa MF-IS2</name>
    <dbReference type="NCBI Taxonomy" id="1400762"/>
    <lineage>
        <taxon>Eukaryota</taxon>
        <taxon>Fungi</taxon>
        <taxon>Dikarya</taxon>
        <taxon>Basidiomycota</taxon>
        <taxon>Agaricomycotina</taxon>
        <taxon>Agaricomycetes</taxon>
        <taxon>Agaricomycetidae</taxon>
        <taxon>Agaricales</taxon>
        <taxon>Agaricineae</taxon>
        <taxon>Agaricaceae</taxon>
        <taxon>Macrolepiota</taxon>
    </lineage>
</organism>
<feature type="transmembrane region" description="Helical" evidence="1">
    <location>
        <begin position="347"/>
        <end position="368"/>
    </location>
</feature>
<protein>
    <recommendedName>
        <fullName evidence="2">CRAL-TRIO domain-containing protein</fullName>
    </recommendedName>
</protein>
<evidence type="ECO:0000313" key="4">
    <source>
        <dbReference type="Proteomes" id="UP000807342"/>
    </source>
</evidence>
<dbReference type="Pfam" id="PF00650">
    <property type="entry name" value="CRAL_TRIO"/>
    <property type="match status" value="1"/>
</dbReference>
<gene>
    <name evidence="3" type="ORF">P691DRAFT_696412</name>
</gene>
<dbReference type="PANTHER" id="PTHR46590:SF4">
    <property type="entry name" value="CRAL-TRIO DOMAIN-CONTAINING PROTEIN"/>
    <property type="match status" value="1"/>
</dbReference>
<dbReference type="Proteomes" id="UP000807342">
    <property type="component" value="Unassembled WGS sequence"/>
</dbReference>
<keyword evidence="1" id="KW-1133">Transmembrane helix</keyword>
<dbReference type="Gene3D" id="3.40.525.10">
    <property type="entry name" value="CRAL-TRIO lipid binding domain"/>
    <property type="match status" value="1"/>
</dbReference>